<dbReference type="EMBL" id="JABAIM010000001">
    <property type="protein sequence ID" value="NLR74275.1"/>
    <property type="molecule type" value="Genomic_DNA"/>
</dbReference>
<name>A0A847S641_9NEIS</name>
<protein>
    <recommendedName>
        <fullName evidence="3">PIN domain-containing protein</fullName>
    </recommendedName>
</protein>
<evidence type="ECO:0000313" key="1">
    <source>
        <dbReference type="EMBL" id="NLR74275.1"/>
    </source>
</evidence>
<evidence type="ECO:0008006" key="3">
    <source>
        <dbReference type="Google" id="ProtNLM"/>
    </source>
</evidence>
<dbReference type="AlphaFoldDB" id="A0A847S641"/>
<gene>
    <name evidence="1" type="ORF">HF682_03795</name>
</gene>
<organism evidence="1 2">
    <name type="scientific">Leeia aquatica</name>
    <dbReference type="NCBI Taxonomy" id="2725557"/>
    <lineage>
        <taxon>Bacteria</taxon>
        <taxon>Pseudomonadati</taxon>
        <taxon>Pseudomonadota</taxon>
        <taxon>Betaproteobacteria</taxon>
        <taxon>Neisseriales</taxon>
        <taxon>Leeiaceae</taxon>
        <taxon>Leeia</taxon>
    </lineage>
</organism>
<accession>A0A847S641</accession>
<evidence type="ECO:0000313" key="2">
    <source>
        <dbReference type="Proteomes" id="UP000587991"/>
    </source>
</evidence>
<proteinExistence type="predicted"/>
<sequence length="179" mass="20364">MIRAVIDTNVILVANEQHANVSPDCIIECIKRLQTMGKNGITVIDDGFRILKEYQNKTRLHPPKGVGDVFLKELLRHVGNPKRVEQIKLTELAEDEFAEFPDKNLLPVFDAPDRKFAAVSHAHPEKPPVWQAADCKWLDWWPALQSNGVRVEFLCPMDACEFYKSKFPDRPLPVLPLPG</sequence>
<keyword evidence="2" id="KW-1185">Reference proteome</keyword>
<reference evidence="1 2" key="1">
    <citation type="submission" date="2020-04" db="EMBL/GenBank/DDBJ databases">
        <title>Draft genome of Leeia sp. IMCC25680.</title>
        <authorList>
            <person name="Song J."/>
            <person name="Cho J.-C."/>
        </authorList>
    </citation>
    <scope>NUCLEOTIDE SEQUENCE [LARGE SCALE GENOMIC DNA]</scope>
    <source>
        <strain evidence="1 2">IMCC25680</strain>
    </source>
</reference>
<dbReference type="Proteomes" id="UP000587991">
    <property type="component" value="Unassembled WGS sequence"/>
</dbReference>
<comment type="caution">
    <text evidence="1">The sequence shown here is derived from an EMBL/GenBank/DDBJ whole genome shotgun (WGS) entry which is preliminary data.</text>
</comment>